<keyword evidence="1" id="KW-0472">Membrane</keyword>
<gene>
    <name evidence="2" type="ORF">TVAG_475120</name>
</gene>
<keyword evidence="1" id="KW-1133">Transmembrane helix</keyword>
<dbReference type="VEuPathDB" id="TrichDB:TVAG_475120"/>
<keyword evidence="1" id="KW-0812">Transmembrane</keyword>
<dbReference type="Proteomes" id="UP000001542">
    <property type="component" value="Unassembled WGS sequence"/>
</dbReference>
<dbReference type="RefSeq" id="XP_001318501.1">
    <property type="nucleotide sequence ID" value="XM_001318466.1"/>
</dbReference>
<organism evidence="2 3">
    <name type="scientific">Trichomonas vaginalis (strain ATCC PRA-98 / G3)</name>
    <dbReference type="NCBI Taxonomy" id="412133"/>
    <lineage>
        <taxon>Eukaryota</taxon>
        <taxon>Metamonada</taxon>
        <taxon>Parabasalia</taxon>
        <taxon>Trichomonadida</taxon>
        <taxon>Trichomonadidae</taxon>
        <taxon>Trichomonas</taxon>
    </lineage>
</organism>
<dbReference type="InParanoid" id="A2EM19"/>
<sequence>MLQELCLHSVVASGLPETYYFGLTSEICLSISIDSAPLYLSYHTPNTIQVTKYSQNQTRNSEFIIYQTTISNRGVIDFSVSKNDFYIFRGVGSACIEITMSSFRNFNCTDIFIENSLTAFHYYKLKSHDFFTTNITQNKCYLFSSTSPQLITLTVNACEFCPKISLYEGQYLKLVLAPDRIYKYSQQNDNAPLMLKFAPKNLSHQIDLPAISVTLQGNAASLFATNGSEFMRIHNFQSLERPIFYIYTYDIAAYALTTVFTMFSIAIIVISISIWRKKKMKIQAEEKLISITYPLTNVSYYIKNYHSFGID</sequence>
<keyword evidence="3" id="KW-1185">Reference proteome</keyword>
<evidence type="ECO:0000256" key="1">
    <source>
        <dbReference type="SAM" id="Phobius"/>
    </source>
</evidence>
<reference evidence="2" key="1">
    <citation type="submission" date="2006-10" db="EMBL/GenBank/DDBJ databases">
        <authorList>
            <person name="Amadeo P."/>
            <person name="Zhao Q."/>
            <person name="Wortman J."/>
            <person name="Fraser-Liggett C."/>
            <person name="Carlton J."/>
        </authorList>
    </citation>
    <scope>NUCLEOTIDE SEQUENCE</scope>
    <source>
        <strain evidence="2">G3</strain>
    </source>
</reference>
<reference evidence="2" key="2">
    <citation type="journal article" date="2007" name="Science">
        <title>Draft genome sequence of the sexually transmitted pathogen Trichomonas vaginalis.</title>
        <authorList>
            <person name="Carlton J.M."/>
            <person name="Hirt R.P."/>
            <person name="Silva J.C."/>
            <person name="Delcher A.L."/>
            <person name="Schatz M."/>
            <person name="Zhao Q."/>
            <person name="Wortman J.R."/>
            <person name="Bidwell S.L."/>
            <person name="Alsmark U.C.M."/>
            <person name="Besteiro S."/>
            <person name="Sicheritz-Ponten T."/>
            <person name="Noel C.J."/>
            <person name="Dacks J.B."/>
            <person name="Foster P.G."/>
            <person name="Simillion C."/>
            <person name="Van de Peer Y."/>
            <person name="Miranda-Saavedra D."/>
            <person name="Barton G.J."/>
            <person name="Westrop G.D."/>
            <person name="Mueller S."/>
            <person name="Dessi D."/>
            <person name="Fiori P.L."/>
            <person name="Ren Q."/>
            <person name="Paulsen I."/>
            <person name="Zhang H."/>
            <person name="Bastida-Corcuera F.D."/>
            <person name="Simoes-Barbosa A."/>
            <person name="Brown M.T."/>
            <person name="Hayes R.D."/>
            <person name="Mukherjee M."/>
            <person name="Okumura C.Y."/>
            <person name="Schneider R."/>
            <person name="Smith A.J."/>
            <person name="Vanacova S."/>
            <person name="Villalvazo M."/>
            <person name="Haas B.J."/>
            <person name="Pertea M."/>
            <person name="Feldblyum T.V."/>
            <person name="Utterback T.R."/>
            <person name="Shu C.L."/>
            <person name="Osoegawa K."/>
            <person name="de Jong P.J."/>
            <person name="Hrdy I."/>
            <person name="Horvathova L."/>
            <person name="Zubacova Z."/>
            <person name="Dolezal P."/>
            <person name="Malik S.B."/>
            <person name="Logsdon J.M. Jr."/>
            <person name="Henze K."/>
            <person name="Gupta A."/>
            <person name="Wang C.C."/>
            <person name="Dunne R.L."/>
            <person name="Upcroft J.A."/>
            <person name="Upcroft P."/>
            <person name="White O."/>
            <person name="Salzberg S.L."/>
            <person name="Tang P."/>
            <person name="Chiu C.-H."/>
            <person name="Lee Y.-S."/>
            <person name="Embley T.M."/>
            <person name="Coombs G.H."/>
            <person name="Mottram J.C."/>
            <person name="Tachezy J."/>
            <person name="Fraser-Liggett C.M."/>
            <person name="Johnson P.J."/>
        </authorList>
    </citation>
    <scope>NUCLEOTIDE SEQUENCE [LARGE SCALE GENOMIC DNA]</scope>
    <source>
        <strain evidence="2">G3</strain>
    </source>
</reference>
<protein>
    <submittedName>
        <fullName evidence="2">Uncharacterized protein</fullName>
    </submittedName>
</protein>
<proteinExistence type="predicted"/>
<evidence type="ECO:0000313" key="2">
    <source>
        <dbReference type="EMBL" id="EAY06278.1"/>
    </source>
</evidence>
<dbReference type="VEuPathDB" id="TrichDB:TVAGG3_0613350"/>
<accession>A2EM19</accession>
<dbReference type="EMBL" id="DS113427">
    <property type="protein sequence ID" value="EAY06278.1"/>
    <property type="molecule type" value="Genomic_DNA"/>
</dbReference>
<name>A2EM19_TRIV3</name>
<evidence type="ECO:0000313" key="3">
    <source>
        <dbReference type="Proteomes" id="UP000001542"/>
    </source>
</evidence>
<dbReference type="AlphaFoldDB" id="A2EM19"/>
<dbReference type="KEGG" id="tva:4764153"/>
<feature type="transmembrane region" description="Helical" evidence="1">
    <location>
        <begin position="251"/>
        <end position="275"/>
    </location>
</feature>